<keyword evidence="5" id="KW-1185">Reference proteome</keyword>
<keyword evidence="2" id="KW-0472">Membrane</keyword>
<protein>
    <submittedName>
        <fullName evidence="4">Uncharacterized protein</fullName>
    </submittedName>
</protein>
<feature type="region of interest" description="Disordered" evidence="1">
    <location>
        <begin position="220"/>
        <end position="245"/>
    </location>
</feature>
<evidence type="ECO:0000256" key="1">
    <source>
        <dbReference type="SAM" id="MobiDB-lite"/>
    </source>
</evidence>
<feature type="signal peptide" evidence="3">
    <location>
        <begin position="1"/>
        <end position="23"/>
    </location>
</feature>
<name>A0ABR1IU31_9AGAR</name>
<dbReference type="Proteomes" id="UP001498398">
    <property type="component" value="Unassembled WGS sequence"/>
</dbReference>
<feature type="compositionally biased region" description="Acidic residues" evidence="1">
    <location>
        <begin position="499"/>
        <end position="512"/>
    </location>
</feature>
<comment type="caution">
    <text evidence="4">The sequence shown here is derived from an EMBL/GenBank/DDBJ whole genome shotgun (WGS) entry which is preliminary data.</text>
</comment>
<reference evidence="4 5" key="1">
    <citation type="submission" date="2024-01" db="EMBL/GenBank/DDBJ databases">
        <title>A draft genome for the cacao thread blight pathogen Marasmiellus scandens.</title>
        <authorList>
            <person name="Baruah I.K."/>
            <person name="Leung J."/>
            <person name="Bukari Y."/>
            <person name="Amoako-Attah I."/>
            <person name="Meinhardt L.W."/>
            <person name="Bailey B.A."/>
            <person name="Cohen S.P."/>
        </authorList>
    </citation>
    <scope>NUCLEOTIDE SEQUENCE [LARGE SCALE GENOMIC DNA]</scope>
    <source>
        <strain evidence="4 5">GH-19</strain>
    </source>
</reference>
<feature type="compositionally biased region" description="Basic residues" evidence="1">
    <location>
        <begin position="590"/>
        <end position="600"/>
    </location>
</feature>
<feature type="region of interest" description="Disordered" evidence="1">
    <location>
        <begin position="106"/>
        <end position="140"/>
    </location>
</feature>
<feature type="compositionally biased region" description="Acidic residues" evidence="1">
    <location>
        <begin position="131"/>
        <end position="140"/>
    </location>
</feature>
<organism evidence="4 5">
    <name type="scientific">Marasmiellus scandens</name>
    <dbReference type="NCBI Taxonomy" id="2682957"/>
    <lineage>
        <taxon>Eukaryota</taxon>
        <taxon>Fungi</taxon>
        <taxon>Dikarya</taxon>
        <taxon>Basidiomycota</taxon>
        <taxon>Agaricomycotina</taxon>
        <taxon>Agaricomycetes</taxon>
        <taxon>Agaricomycetidae</taxon>
        <taxon>Agaricales</taxon>
        <taxon>Marasmiineae</taxon>
        <taxon>Omphalotaceae</taxon>
        <taxon>Marasmiellus</taxon>
    </lineage>
</organism>
<feature type="region of interest" description="Disordered" evidence="1">
    <location>
        <begin position="468"/>
        <end position="525"/>
    </location>
</feature>
<gene>
    <name evidence="4" type="ORF">VKT23_016772</name>
</gene>
<feature type="compositionally biased region" description="Low complexity" evidence="1">
    <location>
        <begin position="417"/>
        <end position="439"/>
    </location>
</feature>
<keyword evidence="3" id="KW-0732">Signal</keyword>
<evidence type="ECO:0000256" key="3">
    <source>
        <dbReference type="SAM" id="SignalP"/>
    </source>
</evidence>
<feature type="region of interest" description="Disordered" evidence="1">
    <location>
        <begin position="569"/>
        <end position="600"/>
    </location>
</feature>
<proteinExistence type="predicted"/>
<evidence type="ECO:0000313" key="5">
    <source>
        <dbReference type="Proteomes" id="UP001498398"/>
    </source>
</evidence>
<feature type="compositionally biased region" description="Basic and acidic residues" evidence="1">
    <location>
        <begin position="575"/>
        <end position="589"/>
    </location>
</feature>
<sequence length="600" mass="65189">MSSSHSRLGVFAQTLLLSRVVLAAPIPLVPSTNLTSLEPLPSTSSNIVKTALDNLDLQDASTKANAPPKVRLPPAKDIMSFVLSTEQAIQHGQTLESPIFASSFTDYDDEEDATPTASATLPAVATADGSQDPDDDETPFDFESFSDVDSVVPLLNLQNDIVTDKALSLPTESFHLGPGIVLSAPAPTQYPSSTPVFLSLFSSSTSSSLVSSPSSQPNFYSDSIEPLTPTKHHESMPTSLSDDPNLDPASYSNQKLIIFACIVVGLLVISAIVCILFNLKEVREGFVGAFTRSRGEAKLEPFLGLDQEKRGKLEIRRVGVDVPYPTVTMAPATKLASVSPSSSKTVCPGSPSSRPVPSWLKLPSQLAALHLGNRFSSLSQSQSQSGSRSSLSPLVPSSLRSLSPLSSFSFASSNSASSQIRVKNNTKNTKTSSTFASSSRGSPLTPQEIARLQNRVIDIVADFPRSRWSADSDNLPEYGDEQQQERKGETPLIPPEEFFALDDGEECDEGEQEKERKREEEEDRWSFSFSTYGLVSYGEEEERGHKRRSSAPVSVYSYRMFGRRKRVEGISVDLGRGEESARTSSESERSRKRRTRSIAC</sequence>
<feature type="chain" id="PRO_5046223236" evidence="3">
    <location>
        <begin position="24"/>
        <end position="600"/>
    </location>
</feature>
<feature type="transmembrane region" description="Helical" evidence="2">
    <location>
        <begin position="256"/>
        <end position="279"/>
    </location>
</feature>
<evidence type="ECO:0000313" key="4">
    <source>
        <dbReference type="EMBL" id="KAK7440992.1"/>
    </source>
</evidence>
<keyword evidence="2" id="KW-0812">Transmembrane</keyword>
<keyword evidence="2" id="KW-1133">Transmembrane helix</keyword>
<feature type="region of interest" description="Disordered" evidence="1">
    <location>
        <begin position="417"/>
        <end position="444"/>
    </location>
</feature>
<dbReference type="EMBL" id="JBANRG010000065">
    <property type="protein sequence ID" value="KAK7440992.1"/>
    <property type="molecule type" value="Genomic_DNA"/>
</dbReference>
<evidence type="ECO:0000256" key="2">
    <source>
        <dbReference type="SAM" id="Phobius"/>
    </source>
</evidence>
<accession>A0ABR1IU31</accession>